<name>E3BPX7_9VIBR</name>
<dbReference type="Pfam" id="PF00080">
    <property type="entry name" value="Sod_Cu"/>
    <property type="match status" value="1"/>
</dbReference>
<dbReference type="RefSeq" id="WP_009603238.1">
    <property type="nucleotide sequence ID" value="NZ_AEIU01000111.1"/>
</dbReference>
<organism evidence="5 6">
    <name type="scientific">Vibrio caribbeanicus ATCC BAA-2122</name>
    <dbReference type="NCBI Taxonomy" id="796620"/>
    <lineage>
        <taxon>Bacteria</taxon>
        <taxon>Pseudomonadati</taxon>
        <taxon>Pseudomonadota</taxon>
        <taxon>Gammaproteobacteria</taxon>
        <taxon>Vibrionales</taxon>
        <taxon>Vibrionaceae</taxon>
        <taxon>Vibrio</taxon>
    </lineage>
</organism>
<comment type="similarity">
    <text evidence="1 2">Belongs to the Cu-Zn superoxide dismutase family.</text>
</comment>
<evidence type="ECO:0000313" key="5">
    <source>
        <dbReference type="EMBL" id="EFP94902.1"/>
    </source>
</evidence>
<comment type="cofactor">
    <cofactor evidence="2">
        <name>Zn(2+)</name>
        <dbReference type="ChEBI" id="CHEBI:29105"/>
    </cofactor>
    <text evidence="2">Binds 1 zinc ion per subunit.</text>
</comment>
<keyword evidence="2" id="KW-0560">Oxidoreductase</keyword>
<dbReference type="InterPro" id="IPR018152">
    <property type="entry name" value="SOD_Cu/Zn_BS"/>
</dbReference>
<dbReference type="SUPFAM" id="SSF49329">
    <property type="entry name" value="Cu,Zn superoxide dismutase-like"/>
    <property type="match status" value="1"/>
</dbReference>
<proteinExistence type="inferred from homology"/>
<feature type="chain" id="PRO_5003167549" description="Superoxide dismutase [Cu-Zn]" evidence="3">
    <location>
        <begin position="20"/>
        <end position="177"/>
    </location>
</feature>
<comment type="function">
    <text evidence="2">Destroys radicals which are normally produced within the cells and which are toxic to biological systems.</text>
</comment>
<dbReference type="EMBL" id="AEIU01000111">
    <property type="protein sequence ID" value="EFP94902.1"/>
    <property type="molecule type" value="Genomic_DNA"/>
</dbReference>
<comment type="catalytic activity">
    <reaction evidence="2">
        <text>2 superoxide + 2 H(+) = H2O2 + O2</text>
        <dbReference type="Rhea" id="RHEA:20696"/>
        <dbReference type="ChEBI" id="CHEBI:15378"/>
        <dbReference type="ChEBI" id="CHEBI:15379"/>
        <dbReference type="ChEBI" id="CHEBI:16240"/>
        <dbReference type="ChEBI" id="CHEBI:18421"/>
        <dbReference type="EC" id="1.15.1.1"/>
    </reaction>
</comment>
<feature type="domain" description="Superoxide dismutase copper/zinc binding" evidence="4">
    <location>
        <begin position="34"/>
        <end position="176"/>
    </location>
</feature>
<dbReference type="Proteomes" id="UP000002943">
    <property type="component" value="Unassembled WGS sequence"/>
</dbReference>
<dbReference type="GO" id="GO:0004784">
    <property type="term" value="F:superoxide dismutase activity"/>
    <property type="evidence" value="ECO:0007669"/>
    <property type="project" value="UniProtKB-EC"/>
</dbReference>
<dbReference type="Gene3D" id="2.60.40.200">
    <property type="entry name" value="Superoxide dismutase, copper/zinc binding domain"/>
    <property type="match status" value="1"/>
</dbReference>
<evidence type="ECO:0000256" key="1">
    <source>
        <dbReference type="ARBA" id="ARBA00010457"/>
    </source>
</evidence>
<comment type="caution">
    <text evidence="5">The sequence shown here is derived from an EMBL/GenBank/DDBJ whole genome shotgun (WGS) entry which is preliminary data.</text>
</comment>
<evidence type="ECO:0000256" key="2">
    <source>
        <dbReference type="RuleBase" id="RU000393"/>
    </source>
</evidence>
<feature type="signal peptide" evidence="3">
    <location>
        <begin position="1"/>
        <end position="19"/>
    </location>
</feature>
<sequence>MIKKQILTLAILFSVGAFAKPVTVEMVDLGSNQVVGTVTITKSEYGAVFTPDLKGLPAGVHGFHLHENASCDSVVKNAKTILGGAAGGHYDPKGTDQHGTPWSDDNHLGDLPALYVDASGTATQPVLAPRVELSKPRTKSSDVTNRALMIHAGGDNHSDHPARLGGGGARIVCGVIK</sequence>
<dbReference type="InterPro" id="IPR024134">
    <property type="entry name" value="SOD_Cu/Zn_/chaperone"/>
</dbReference>
<keyword evidence="3" id="KW-0732">Signal</keyword>
<dbReference type="InterPro" id="IPR036423">
    <property type="entry name" value="SOD-like_Cu/Zn_dom_sf"/>
</dbReference>
<dbReference type="InterPro" id="IPR001424">
    <property type="entry name" value="SOD_Cu_Zn_dom"/>
</dbReference>
<dbReference type="STRING" id="796620.VIBC2010_02506"/>
<dbReference type="OrthoDB" id="5431326at2"/>
<keyword evidence="6" id="KW-1185">Reference proteome</keyword>
<dbReference type="PANTHER" id="PTHR10003">
    <property type="entry name" value="SUPEROXIDE DISMUTASE CU-ZN -RELATED"/>
    <property type="match status" value="1"/>
</dbReference>
<keyword evidence="2" id="KW-0479">Metal-binding</keyword>
<dbReference type="CDD" id="cd00305">
    <property type="entry name" value="Cu-Zn_Superoxide_Dismutase"/>
    <property type="match status" value="1"/>
</dbReference>
<protein>
    <recommendedName>
        <fullName evidence="2">Superoxide dismutase [Cu-Zn]</fullName>
        <ecNumber evidence="2">1.15.1.1</ecNumber>
    </recommendedName>
</protein>
<accession>E3BPX7</accession>
<evidence type="ECO:0000313" key="6">
    <source>
        <dbReference type="Proteomes" id="UP000002943"/>
    </source>
</evidence>
<dbReference type="GO" id="GO:0005507">
    <property type="term" value="F:copper ion binding"/>
    <property type="evidence" value="ECO:0007669"/>
    <property type="project" value="InterPro"/>
</dbReference>
<comment type="cofactor">
    <cofactor evidence="2">
        <name>Cu cation</name>
        <dbReference type="ChEBI" id="CHEBI:23378"/>
    </cofactor>
    <text evidence="2">Binds 1 copper ion per subunit.</text>
</comment>
<evidence type="ECO:0000256" key="3">
    <source>
        <dbReference type="SAM" id="SignalP"/>
    </source>
</evidence>
<dbReference type="EC" id="1.15.1.1" evidence="2"/>
<keyword evidence="2" id="KW-0862">Zinc</keyword>
<dbReference type="PROSITE" id="PS00332">
    <property type="entry name" value="SOD_CU_ZN_2"/>
    <property type="match status" value="1"/>
</dbReference>
<gene>
    <name evidence="5" type="ORF">VIBC2010_02506</name>
</gene>
<dbReference type="AlphaFoldDB" id="E3BPX7"/>
<reference evidence="5 6" key="1">
    <citation type="journal article" date="2012" name="Int. J. Syst. Evol. Microbiol.">
        <title>Vibrio caribbeanicus sp. nov., isolated from the marine sponge Scleritoderma cyanea.</title>
        <authorList>
            <person name="Hoffmann M."/>
            <person name="Monday S.R."/>
            <person name="Allard M.W."/>
            <person name="Strain E.A."/>
            <person name="Whittaker P."/>
            <person name="Naum M."/>
            <person name="McCarthy P.J."/>
            <person name="Lopez J.V."/>
            <person name="Fischer M."/>
            <person name="Brown E.W."/>
        </authorList>
    </citation>
    <scope>NUCLEOTIDE SEQUENCE [LARGE SCALE GENOMIC DNA]</scope>
    <source>
        <strain evidence="5 6">ATCC BAA-2122</strain>
    </source>
</reference>
<dbReference type="eggNOG" id="COG2032">
    <property type="taxonomic scope" value="Bacteria"/>
</dbReference>
<keyword evidence="2" id="KW-0186">Copper</keyword>
<evidence type="ECO:0000259" key="4">
    <source>
        <dbReference type="Pfam" id="PF00080"/>
    </source>
</evidence>